<accession>A0A2P5C436</accession>
<dbReference type="AlphaFoldDB" id="A0A2P5C436"/>
<evidence type="ECO:0000313" key="2">
    <source>
        <dbReference type="Proteomes" id="UP000237105"/>
    </source>
</evidence>
<organism evidence="1 2">
    <name type="scientific">Parasponia andersonii</name>
    <name type="common">Sponia andersonii</name>
    <dbReference type="NCBI Taxonomy" id="3476"/>
    <lineage>
        <taxon>Eukaryota</taxon>
        <taxon>Viridiplantae</taxon>
        <taxon>Streptophyta</taxon>
        <taxon>Embryophyta</taxon>
        <taxon>Tracheophyta</taxon>
        <taxon>Spermatophyta</taxon>
        <taxon>Magnoliopsida</taxon>
        <taxon>eudicotyledons</taxon>
        <taxon>Gunneridae</taxon>
        <taxon>Pentapetalae</taxon>
        <taxon>rosids</taxon>
        <taxon>fabids</taxon>
        <taxon>Rosales</taxon>
        <taxon>Cannabaceae</taxon>
        <taxon>Parasponia</taxon>
    </lineage>
</organism>
<comment type="caution">
    <text evidence="1">The sequence shown here is derived from an EMBL/GenBank/DDBJ whole genome shotgun (WGS) entry which is preliminary data.</text>
</comment>
<dbReference type="Proteomes" id="UP000237105">
    <property type="component" value="Unassembled WGS sequence"/>
</dbReference>
<dbReference type="EMBL" id="JXTB01000178">
    <property type="protein sequence ID" value="PON55860.1"/>
    <property type="molecule type" value="Genomic_DNA"/>
</dbReference>
<gene>
    <name evidence="1" type="ORF">PanWU01x14_185380</name>
</gene>
<protein>
    <submittedName>
        <fullName evidence="1">Uncharacterized protein</fullName>
    </submittedName>
</protein>
<keyword evidence="2" id="KW-1185">Reference proteome</keyword>
<proteinExistence type="predicted"/>
<sequence length="95" mass="10557">MEGSQLTFIQGLSPNSNTVIQNVSYLYAELQEYLSQLEQQRTSIGNFPTSVSQQEWLPQPEGTIKMNCDVDMGGSYGVVAVVAKNTRVYYLGNMV</sequence>
<evidence type="ECO:0000313" key="1">
    <source>
        <dbReference type="EMBL" id="PON55860.1"/>
    </source>
</evidence>
<reference evidence="2" key="1">
    <citation type="submission" date="2016-06" db="EMBL/GenBank/DDBJ databases">
        <title>Parallel loss of symbiosis genes in relatives of nitrogen-fixing non-legume Parasponia.</title>
        <authorList>
            <person name="Van Velzen R."/>
            <person name="Holmer R."/>
            <person name="Bu F."/>
            <person name="Rutten L."/>
            <person name="Van Zeijl A."/>
            <person name="Liu W."/>
            <person name="Santuari L."/>
            <person name="Cao Q."/>
            <person name="Sharma T."/>
            <person name="Shen D."/>
            <person name="Roswanjaya Y."/>
            <person name="Wardhani T."/>
            <person name="Kalhor M.S."/>
            <person name="Jansen J."/>
            <person name="Van den Hoogen J."/>
            <person name="Gungor B."/>
            <person name="Hartog M."/>
            <person name="Hontelez J."/>
            <person name="Verver J."/>
            <person name="Yang W.-C."/>
            <person name="Schijlen E."/>
            <person name="Repin R."/>
            <person name="Schilthuizen M."/>
            <person name="Schranz E."/>
            <person name="Heidstra R."/>
            <person name="Miyata K."/>
            <person name="Fedorova E."/>
            <person name="Kohlen W."/>
            <person name="Bisseling T."/>
            <person name="Smit S."/>
            <person name="Geurts R."/>
        </authorList>
    </citation>
    <scope>NUCLEOTIDE SEQUENCE [LARGE SCALE GENOMIC DNA]</scope>
    <source>
        <strain evidence="2">cv. WU1-14</strain>
    </source>
</reference>
<name>A0A2P5C436_PARAD</name>